<reference evidence="3" key="2">
    <citation type="journal article" date="2021" name="PeerJ">
        <title>Extensive microbial diversity within the chicken gut microbiome revealed by metagenomics and culture.</title>
        <authorList>
            <person name="Gilroy R."/>
            <person name="Ravi A."/>
            <person name="Getino M."/>
            <person name="Pursley I."/>
            <person name="Horton D.L."/>
            <person name="Alikhan N.F."/>
            <person name="Baker D."/>
            <person name="Gharbi K."/>
            <person name="Hall N."/>
            <person name="Watson M."/>
            <person name="Adriaenssens E.M."/>
            <person name="Foster-Nyarko E."/>
            <person name="Jarju S."/>
            <person name="Secka A."/>
            <person name="Antonio M."/>
            <person name="Oren A."/>
            <person name="Chaudhuri R.R."/>
            <person name="La Ragione R."/>
            <person name="Hildebrand F."/>
            <person name="Pallen M.J."/>
        </authorList>
    </citation>
    <scope>NUCLEOTIDE SEQUENCE</scope>
    <source>
        <strain evidence="3">2889</strain>
    </source>
</reference>
<dbReference type="AlphaFoldDB" id="A0A9D9H2U6"/>
<dbReference type="Pfam" id="PF15644">
    <property type="entry name" value="Gln_amidase"/>
    <property type="match status" value="1"/>
</dbReference>
<reference evidence="3" key="1">
    <citation type="submission" date="2020-10" db="EMBL/GenBank/DDBJ databases">
        <authorList>
            <person name="Gilroy R."/>
        </authorList>
    </citation>
    <scope>NUCLEOTIDE SEQUENCE</scope>
    <source>
        <strain evidence="3">2889</strain>
    </source>
</reference>
<comment type="caution">
    <text evidence="3">The sequence shown here is derived from an EMBL/GenBank/DDBJ whole genome shotgun (WGS) entry which is preliminary data.</text>
</comment>
<evidence type="ECO:0000313" key="4">
    <source>
        <dbReference type="Proteomes" id="UP000823612"/>
    </source>
</evidence>
<protein>
    <submittedName>
        <fullName evidence="3">Minor capsid protein</fullName>
    </submittedName>
</protein>
<dbReference type="EMBL" id="JADIMZ010000086">
    <property type="protein sequence ID" value="MBO8432743.1"/>
    <property type="molecule type" value="Genomic_DNA"/>
</dbReference>
<dbReference type="Pfam" id="PF04233">
    <property type="entry name" value="Phage_Mu_F"/>
    <property type="match status" value="1"/>
</dbReference>
<evidence type="ECO:0000259" key="1">
    <source>
        <dbReference type="Pfam" id="PF04233"/>
    </source>
</evidence>
<sequence>MARKLDHDAFMFSGFKIHHELSEAGLSLRDEAGKLKSYERFEQDVLKIHNTYNRSWLKSEYQFAVASAQMAAKWQDIEAGKGRYHLQYRTAADGRVREEHAALHGITLPPDDPFWASYFPPNGWRCRCTAVQVNKGKYPLSDSREAVRKGEKATTQLDRFGNNKAAIFRFNPVIDERLFPPKHPYWKVDKAIDSTVSDTLVKDYNVVTGSCVPSGLDSRQQREWIDNEHDTEEKLKIRQGKAMSFKEADGLKPNPNYGKEDGYSINCQSCVVAYELRRRGFDVEACKRVEEPQNIPQQLAYRTEWAWIDPETGETPVQKATNPISKRDVDKRGRVYAVYKKWDEINQELDELTKEPGRYHVSVKWKDQDCGHVFTMERFKKGNVLFYDPQTGKTKQWSGFMPDIDTKAPIRVLRVDNLEINTDIINGIVRPSQKDSG</sequence>
<evidence type="ECO:0000313" key="3">
    <source>
        <dbReference type="EMBL" id="MBO8432743.1"/>
    </source>
</evidence>
<accession>A0A9D9H2U6</accession>
<evidence type="ECO:0000259" key="2">
    <source>
        <dbReference type="Pfam" id="PF15644"/>
    </source>
</evidence>
<feature type="domain" description="Phage head morphogenesis" evidence="1">
    <location>
        <begin position="37"/>
        <end position="130"/>
    </location>
</feature>
<feature type="domain" description="Tox-PL" evidence="2">
    <location>
        <begin position="266"/>
        <end position="393"/>
    </location>
</feature>
<name>A0A9D9H2U6_9BACT</name>
<dbReference type="InterPro" id="IPR006528">
    <property type="entry name" value="Phage_head_morphogenesis_dom"/>
</dbReference>
<dbReference type="Proteomes" id="UP000823612">
    <property type="component" value="Unassembled WGS sequence"/>
</dbReference>
<dbReference type="InterPro" id="IPR028908">
    <property type="entry name" value="Tox-PL_dom"/>
</dbReference>
<dbReference type="NCBIfam" id="TIGR01641">
    <property type="entry name" value="phageSPP1_gp7"/>
    <property type="match status" value="1"/>
</dbReference>
<proteinExistence type="predicted"/>
<gene>
    <name evidence="3" type="ORF">IAB08_05565</name>
</gene>
<organism evidence="3 4">
    <name type="scientific">Candidatus Pullibacteroides excrementavium</name>
    <dbReference type="NCBI Taxonomy" id="2840905"/>
    <lineage>
        <taxon>Bacteria</taxon>
        <taxon>Pseudomonadati</taxon>
        <taxon>Bacteroidota</taxon>
        <taxon>Bacteroidia</taxon>
        <taxon>Bacteroidales</taxon>
        <taxon>Candidatus Pullibacteroides</taxon>
    </lineage>
</organism>